<dbReference type="Pfam" id="PF13927">
    <property type="entry name" value="Ig_3"/>
    <property type="match status" value="3"/>
</dbReference>
<feature type="domain" description="Ig-like" evidence="3">
    <location>
        <begin position="26"/>
        <end position="106"/>
    </location>
</feature>
<dbReference type="Pfam" id="PF07679">
    <property type="entry name" value="I-set"/>
    <property type="match status" value="1"/>
</dbReference>
<dbReference type="InterPro" id="IPR013098">
    <property type="entry name" value="Ig_I-set"/>
</dbReference>
<accession>A0A974HP27</accession>
<keyword evidence="1" id="KW-0472">Membrane</keyword>
<feature type="transmembrane region" description="Helical" evidence="1">
    <location>
        <begin position="625"/>
        <end position="647"/>
    </location>
</feature>
<dbReference type="SMART" id="SM00409">
    <property type="entry name" value="IG"/>
    <property type="match status" value="5"/>
</dbReference>
<dbReference type="PROSITE" id="PS50835">
    <property type="entry name" value="IG_LIKE"/>
    <property type="match status" value="5"/>
</dbReference>
<feature type="domain" description="Ig-like" evidence="3">
    <location>
        <begin position="438"/>
        <end position="522"/>
    </location>
</feature>
<feature type="domain" description="Ig-like" evidence="3">
    <location>
        <begin position="527"/>
        <end position="613"/>
    </location>
</feature>
<proteinExistence type="predicted"/>
<evidence type="ECO:0000256" key="2">
    <source>
        <dbReference type="SAM" id="SignalP"/>
    </source>
</evidence>
<keyword evidence="1" id="KW-0812">Transmembrane</keyword>
<dbReference type="InterPro" id="IPR003599">
    <property type="entry name" value="Ig_sub"/>
</dbReference>
<reference evidence="5" key="1">
    <citation type="journal article" date="2016" name="Nature">
        <title>Genome evolution in the allotetraploid frog Xenopus laevis.</title>
        <authorList>
            <person name="Session A.M."/>
            <person name="Uno Y."/>
            <person name="Kwon T."/>
            <person name="Chapman J.A."/>
            <person name="Toyoda A."/>
            <person name="Takahashi S."/>
            <person name="Fukui A."/>
            <person name="Hikosaka A."/>
            <person name="Suzuki A."/>
            <person name="Kondo M."/>
            <person name="van Heeringen S.J."/>
            <person name="Quigley I."/>
            <person name="Heinz S."/>
            <person name="Ogino H."/>
            <person name="Ochi H."/>
            <person name="Hellsten U."/>
            <person name="Lyons J.B."/>
            <person name="Simakov O."/>
            <person name="Putnam N."/>
            <person name="Stites J."/>
            <person name="Kuroki Y."/>
            <person name="Tanaka T."/>
            <person name="Michiue T."/>
            <person name="Watanabe M."/>
            <person name="Bogdanovic O."/>
            <person name="Lister R."/>
            <person name="Georgiou G."/>
            <person name="Paranjpe S.S."/>
            <person name="van Kruijsbergen I."/>
            <person name="Shu S."/>
            <person name="Carlson J."/>
            <person name="Kinoshita T."/>
            <person name="Ohta Y."/>
            <person name="Mawaribuchi S."/>
            <person name="Jenkins J."/>
            <person name="Grimwood J."/>
            <person name="Schmutz J."/>
            <person name="Mitros T."/>
            <person name="Mozaffari S.V."/>
            <person name="Suzuki Y."/>
            <person name="Haramoto Y."/>
            <person name="Yamamoto T.S."/>
            <person name="Takagi C."/>
            <person name="Heald R."/>
            <person name="Miller K."/>
            <person name="Haudenschild C."/>
            <person name="Kitzman J."/>
            <person name="Nakayama T."/>
            <person name="Izutsu Y."/>
            <person name="Robert J."/>
            <person name="Fortriede J."/>
            <person name="Burns K."/>
            <person name="Lotay V."/>
            <person name="Karimi K."/>
            <person name="Yasuoka Y."/>
            <person name="Dichmann D.S."/>
            <person name="Flajnik M.F."/>
            <person name="Houston D.W."/>
            <person name="Shendure J."/>
            <person name="DuPasquier L."/>
            <person name="Vize P.D."/>
            <person name="Zorn A.M."/>
            <person name="Ito M."/>
            <person name="Marcotte E.M."/>
            <person name="Wallingford J.B."/>
            <person name="Ito Y."/>
            <person name="Asashima M."/>
            <person name="Ueno N."/>
            <person name="Matsuda Y."/>
            <person name="Veenstra G.J."/>
            <person name="Fujiyama A."/>
            <person name="Harland R.M."/>
            <person name="Taira M."/>
            <person name="Rokhsar D.S."/>
        </authorList>
    </citation>
    <scope>NUCLEOTIDE SEQUENCE [LARGE SCALE GENOMIC DNA]</scope>
    <source>
        <strain evidence="5">J</strain>
    </source>
</reference>
<dbReference type="InterPro" id="IPR036179">
    <property type="entry name" value="Ig-like_dom_sf"/>
</dbReference>
<dbReference type="OMA" id="ECEAIND"/>
<dbReference type="Proteomes" id="UP000694892">
    <property type="component" value="Chromosome 4L"/>
</dbReference>
<feature type="domain" description="Ig-like" evidence="3">
    <location>
        <begin position="312"/>
        <end position="389"/>
    </location>
</feature>
<dbReference type="PANTHER" id="PTHR46013">
    <property type="entry name" value="VASCULAR CELL ADHESION MOLECULE 1"/>
    <property type="match status" value="1"/>
</dbReference>
<evidence type="ECO:0000313" key="4">
    <source>
        <dbReference type="EMBL" id="OCT85262.1"/>
    </source>
</evidence>
<feature type="domain" description="Ig-like" evidence="3">
    <location>
        <begin position="223"/>
        <end position="304"/>
    </location>
</feature>
<dbReference type="InterPro" id="IPR013783">
    <property type="entry name" value="Ig-like_fold"/>
</dbReference>
<feature type="chain" id="PRO_5037193074" description="Ig-like domain-containing protein" evidence="2">
    <location>
        <begin position="19"/>
        <end position="668"/>
    </location>
</feature>
<gene>
    <name evidence="4" type="ORF">XELAEV_18023426mg</name>
</gene>
<dbReference type="EMBL" id="CM004472">
    <property type="protein sequence ID" value="OCT85262.1"/>
    <property type="molecule type" value="Genomic_DNA"/>
</dbReference>
<evidence type="ECO:0000313" key="5">
    <source>
        <dbReference type="Proteomes" id="UP000694892"/>
    </source>
</evidence>
<dbReference type="InterPro" id="IPR007110">
    <property type="entry name" value="Ig-like_dom"/>
</dbReference>
<dbReference type="InterPro" id="IPR003598">
    <property type="entry name" value="Ig_sub2"/>
</dbReference>
<dbReference type="Gene3D" id="2.60.40.10">
    <property type="entry name" value="Immunoglobulins"/>
    <property type="match status" value="6"/>
</dbReference>
<name>A0A974HP27_XENLA</name>
<dbReference type="AlphaFoldDB" id="A0A974HP27"/>
<keyword evidence="2" id="KW-0732">Signal</keyword>
<dbReference type="SMART" id="SM00408">
    <property type="entry name" value="IGc2"/>
    <property type="match status" value="5"/>
</dbReference>
<organism evidence="4 5">
    <name type="scientific">Xenopus laevis</name>
    <name type="common">African clawed frog</name>
    <dbReference type="NCBI Taxonomy" id="8355"/>
    <lineage>
        <taxon>Eukaryota</taxon>
        <taxon>Metazoa</taxon>
        <taxon>Chordata</taxon>
        <taxon>Craniata</taxon>
        <taxon>Vertebrata</taxon>
        <taxon>Euteleostomi</taxon>
        <taxon>Amphibia</taxon>
        <taxon>Batrachia</taxon>
        <taxon>Anura</taxon>
        <taxon>Pipoidea</taxon>
        <taxon>Pipidae</taxon>
        <taxon>Xenopodinae</taxon>
        <taxon>Xenopus</taxon>
        <taxon>Xenopus</taxon>
    </lineage>
</organism>
<keyword evidence="1" id="KW-1133">Transmembrane helix</keyword>
<feature type="signal peptide" evidence="2">
    <location>
        <begin position="1"/>
        <end position="18"/>
    </location>
</feature>
<evidence type="ECO:0000256" key="1">
    <source>
        <dbReference type="SAM" id="Phobius"/>
    </source>
</evidence>
<dbReference type="SUPFAM" id="SSF48726">
    <property type="entry name" value="Immunoglobulin"/>
    <property type="match status" value="6"/>
</dbReference>
<dbReference type="PANTHER" id="PTHR46013:SF1">
    <property type="entry name" value="IG-LIKE DOMAIN-CONTAINING PROTEIN"/>
    <property type="match status" value="1"/>
</dbReference>
<sequence length="668" mass="73371">MEPMTVFVMALFISISQADFHMSLKPPQRVISLQIGETFEFLCEAFDCPNPTFTWASLMDKTLSGTVNTEGSRSILTMQVSAESEGSYLCKVFCNQHKEEKSFTISVYSFPSEPVLHISSLVAEVQSNIICTVPLVYPSEMLSLSLLKNKEVVSEYDSSMEIAQDGGFQLRNASLSYAWIPHVEDEGSVIECEAEMSFVDDEIKPITRSTNVTLSVAYPPPNPNITVQPSKSVQAGKDISLYCSAESRPQATVRWVKESGNVENELPSENGHLGLTEVKPQESGKYICYAENEAGRKSASVVITVQGVPSEPEISILPATTVIQGQAVTIKCVGHISDINTQVTLWKETLMLSKEGIVHIERADPMDTAMYKCKASNQYGEREAMESLTVQFPPKNTRLTITPSELVREGDQVIIQCTSEAFPTPTLILKEKTEHVPPKNTRLTITPSELVREGDQVIIQCTSEAFPTPTLILKEKTEHGEVELETTRGMYIITSATVEHSGTYTCKSINPVGNEVAELSLSVQVPPQNTTVLVKPSKNVMEGDTVTITCETHSSPLPTILLKKVCTGTDSTTQREAENGTFTLHNVTRNDTGTYVISIINEAGNTTEVIQINVQARYQSPQYSFATPIIATSLFAVSAAVIGLIVYHMKQVRLQGSYSLVNALRSRV</sequence>
<protein>
    <recommendedName>
        <fullName evidence="3">Ig-like domain-containing protein</fullName>
    </recommendedName>
</protein>
<evidence type="ECO:0000259" key="3">
    <source>
        <dbReference type="PROSITE" id="PS50835"/>
    </source>
</evidence>